<protein>
    <submittedName>
        <fullName evidence="2">Uncharacterized protein</fullName>
    </submittedName>
</protein>
<feature type="compositionally biased region" description="Basic residues" evidence="1">
    <location>
        <begin position="132"/>
        <end position="143"/>
    </location>
</feature>
<feature type="region of interest" description="Disordered" evidence="1">
    <location>
        <begin position="79"/>
        <end position="150"/>
    </location>
</feature>
<organism evidence="2">
    <name type="scientific">Fonticula alba</name>
    <name type="common">Slime mold</name>
    <dbReference type="NCBI Taxonomy" id="691883"/>
    <lineage>
        <taxon>Eukaryota</taxon>
        <taxon>Rotosphaerida</taxon>
        <taxon>Fonticulaceae</taxon>
        <taxon>Fonticula</taxon>
    </lineage>
</organism>
<proteinExistence type="predicted"/>
<gene>
    <name evidence="2" type="ORF">H696_01841</name>
</gene>
<dbReference type="RefSeq" id="XP_009494017.1">
    <property type="nucleotide sequence ID" value="XM_009495742.1"/>
</dbReference>
<evidence type="ECO:0000313" key="2">
    <source>
        <dbReference type="EMBL" id="KCV70894.1"/>
    </source>
</evidence>
<dbReference type="Proteomes" id="UP000030693">
    <property type="component" value="Unassembled WGS sequence"/>
</dbReference>
<evidence type="ECO:0000313" key="3">
    <source>
        <dbReference type="Proteomes" id="UP000030693"/>
    </source>
</evidence>
<keyword evidence="3" id="KW-1185">Reference proteome</keyword>
<accession>A0A058Z9A3</accession>
<feature type="compositionally biased region" description="Low complexity" evidence="1">
    <location>
        <begin position="82"/>
        <end position="98"/>
    </location>
</feature>
<reference evidence="2" key="1">
    <citation type="submission" date="2013-04" db="EMBL/GenBank/DDBJ databases">
        <title>The Genome Sequence of Fonticula alba ATCC 38817.</title>
        <authorList>
            <consortium name="The Broad Institute Genomics Platform"/>
            <person name="Russ C."/>
            <person name="Cuomo C."/>
            <person name="Burger G."/>
            <person name="Gray M.W."/>
            <person name="Holland P.W.H."/>
            <person name="King N."/>
            <person name="Lang F.B.F."/>
            <person name="Roger A.J."/>
            <person name="Ruiz-Trillo I."/>
            <person name="Brown M."/>
            <person name="Walker B."/>
            <person name="Young S."/>
            <person name="Zeng Q."/>
            <person name="Gargeya S."/>
            <person name="Fitzgerald M."/>
            <person name="Haas B."/>
            <person name="Abouelleil A."/>
            <person name="Allen A.W."/>
            <person name="Alvarado L."/>
            <person name="Arachchi H.M."/>
            <person name="Berlin A.M."/>
            <person name="Chapman S.B."/>
            <person name="Gainer-Dewar J."/>
            <person name="Goldberg J."/>
            <person name="Griggs A."/>
            <person name="Gujja S."/>
            <person name="Hansen M."/>
            <person name="Howarth C."/>
            <person name="Imamovic A."/>
            <person name="Ireland A."/>
            <person name="Larimer J."/>
            <person name="McCowan C."/>
            <person name="Murphy C."/>
            <person name="Pearson M."/>
            <person name="Poon T.W."/>
            <person name="Priest M."/>
            <person name="Roberts A."/>
            <person name="Saif S."/>
            <person name="Shea T."/>
            <person name="Sisk P."/>
            <person name="Sykes S."/>
            <person name="Wortman J."/>
            <person name="Nusbaum C."/>
            <person name="Birren B."/>
        </authorList>
    </citation>
    <scope>NUCLEOTIDE SEQUENCE [LARGE SCALE GENOMIC DNA]</scope>
    <source>
        <strain evidence="2">ATCC 38817</strain>
    </source>
</reference>
<evidence type="ECO:0000256" key="1">
    <source>
        <dbReference type="SAM" id="MobiDB-lite"/>
    </source>
</evidence>
<dbReference type="EMBL" id="KB932203">
    <property type="protein sequence ID" value="KCV70894.1"/>
    <property type="molecule type" value="Genomic_DNA"/>
</dbReference>
<feature type="compositionally biased region" description="Basic residues" evidence="1">
    <location>
        <begin position="99"/>
        <end position="109"/>
    </location>
</feature>
<dbReference type="AlphaFoldDB" id="A0A058Z9A3"/>
<dbReference type="GeneID" id="20526566"/>
<feature type="compositionally biased region" description="Pro residues" evidence="1">
    <location>
        <begin position="122"/>
        <end position="131"/>
    </location>
</feature>
<name>A0A058Z9A3_FONAL</name>
<sequence length="257" mass="27670">MSGQRPRRGTACACAPPLMSSFTMAPARGRHSCRWPARAVGLALLLLLLMMIPSSTPLPWAAAARQPALGRWCPVPRPPAVASPRSSGPSSSFTSSTRCRCRRRRPGRRRALESARGRPRRPGPWCPGPGRPRPRRRPRRRAPPGRPSAGGLSCCWAIRPSVRWPWPSRSHRTCHSPPGPERPPGWRSCTVPGTLCPASCERGAGCIRSFSPAGSFAPSGCRHRTFLCLLAVCSLRACVRACGGRGEAKHGASGPAF</sequence>